<evidence type="ECO:0000313" key="2">
    <source>
        <dbReference type="EMBL" id="OCT66925.1"/>
    </source>
</evidence>
<organism evidence="2 3">
    <name type="scientific">Xenopus laevis</name>
    <name type="common">African clawed frog</name>
    <dbReference type="NCBI Taxonomy" id="8355"/>
    <lineage>
        <taxon>Eukaryota</taxon>
        <taxon>Metazoa</taxon>
        <taxon>Chordata</taxon>
        <taxon>Craniata</taxon>
        <taxon>Vertebrata</taxon>
        <taxon>Euteleostomi</taxon>
        <taxon>Amphibia</taxon>
        <taxon>Batrachia</taxon>
        <taxon>Anura</taxon>
        <taxon>Pipoidea</taxon>
        <taxon>Pipidae</taxon>
        <taxon>Xenopodinae</taxon>
        <taxon>Xenopus</taxon>
        <taxon>Xenopus</taxon>
    </lineage>
</organism>
<accession>A0A974C599</accession>
<gene>
    <name evidence="2" type="ORF">XELAEV_18038207mg</name>
</gene>
<dbReference type="AlphaFoldDB" id="A0A974C599"/>
<reference evidence="3" key="1">
    <citation type="journal article" date="2016" name="Nature">
        <title>Genome evolution in the allotetraploid frog Xenopus laevis.</title>
        <authorList>
            <person name="Session A.M."/>
            <person name="Uno Y."/>
            <person name="Kwon T."/>
            <person name="Chapman J.A."/>
            <person name="Toyoda A."/>
            <person name="Takahashi S."/>
            <person name="Fukui A."/>
            <person name="Hikosaka A."/>
            <person name="Suzuki A."/>
            <person name="Kondo M."/>
            <person name="van Heeringen S.J."/>
            <person name="Quigley I."/>
            <person name="Heinz S."/>
            <person name="Ogino H."/>
            <person name="Ochi H."/>
            <person name="Hellsten U."/>
            <person name="Lyons J.B."/>
            <person name="Simakov O."/>
            <person name="Putnam N."/>
            <person name="Stites J."/>
            <person name="Kuroki Y."/>
            <person name="Tanaka T."/>
            <person name="Michiue T."/>
            <person name="Watanabe M."/>
            <person name="Bogdanovic O."/>
            <person name="Lister R."/>
            <person name="Georgiou G."/>
            <person name="Paranjpe S.S."/>
            <person name="van Kruijsbergen I."/>
            <person name="Shu S."/>
            <person name="Carlson J."/>
            <person name="Kinoshita T."/>
            <person name="Ohta Y."/>
            <person name="Mawaribuchi S."/>
            <person name="Jenkins J."/>
            <person name="Grimwood J."/>
            <person name="Schmutz J."/>
            <person name="Mitros T."/>
            <person name="Mozaffari S.V."/>
            <person name="Suzuki Y."/>
            <person name="Haramoto Y."/>
            <person name="Yamamoto T.S."/>
            <person name="Takagi C."/>
            <person name="Heald R."/>
            <person name="Miller K."/>
            <person name="Haudenschild C."/>
            <person name="Kitzman J."/>
            <person name="Nakayama T."/>
            <person name="Izutsu Y."/>
            <person name="Robert J."/>
            <person name="Fortriede J."/>
            <person name="Burns K."/>
            <person name="Lotay V."/>
            <person name="Karimi K."/>
            <person name="Yasuoka Y."/>
            <person name="Dichmann D.S."/>
            <person name="Flajnik M.F."/>
            <person name="Houston D.W."/>
            <person name="Shendure J."/>
            <person name="DuPasquier L."/>
            <person name="Vize P.D."/>
            <person name="Zorn A.M."/>
            <person name="Ito M."/>
            <person name="Marcotte E.M."/>
            <person name="Wallingford J.B."/>
            <person name="Ito Y."/>
            <person name="Asashima M."/>
            <person name="Ueno N."/>
            <person name="Matsuda Y."/>
            <person name="Veenstra G.J."/>
            <person name="Fujiyama A."/>
            <person name="Harland R.M."/>
            <person name="Taira M."/>
            <person name="Rokhsar D.S."/>
        </authorList>
    </citation>
    <scope>NUCLEOTIDE SEQUENCE [LARGE SCALE GENOMIC DNA]</scope>
    <source>
        <strain evidence="3">J</strain>
    </source>
</reference>
<sequence>MGAFEAGGGDISAFAFSLMNLCKVSWIRGGSLTGVRMVQSMVRGICQSSLCLQHVPTPGLMMSHPQILIPLLSAHQQPPPPHTQQYQVQTHS</sequence>
<protein>
    <submittedName>
        <fullName evidence="2">Uncharacterized protein</fullName>
    </submittedName>
</protein>
<proteinExistence type="predicted"/>
<evidence type="ECO:0000256" key="1">
    <source>
        <dbReference type="SAM" id="MobiDB-lite"/>
    </source>
</evidence>
<dbReference type="Proteomes" id="UP000694892">
    <property type="component" value="Chromosome 8L"/>
</dbReference>
<dbReference type="EMBL" id="CM004480">
    <property type="protein sequence ID" value="OCT66925.1"/>
    <property type="molecule type" value="Genomic_DNA"/>
</dbReference>
<evidence type="ECO:0000313" key="3">
    <source>
        <dbReference type="Proteomes" id="UP000694892"/>
    </source>
</evidence>
<name>A0A974C599_XENLA</name>
<feature type="region of interest" description="Disordered" evidence="1">
    <location>
        <begin position="73"/>
        <end position="92"/>
    </location>
</feature>
<feature type="compositionally biased region" description="Low complexity" evidence="1">
    <location>
        <begin position="83"/>
        <end position="92"/>
    </location>
</feature>